<dbReference type="PANTHER" id="PTHR48108:SF26">
    <property type="entry name" value="CBS DOMAIN-CONTAINING PROTEIN DDB_G0289609"/>
    <property type="match status" value="1"/>
</dbReference>
<keyword evidence="4" id="KW-0472">Membrane</keyword>
<evidence type="ECO:0000256" key="2">
    <source>
        <dbReference type="PROSITE-ProRule" id="PRU00703"/>
    </source>
</evidence>
<gene>
    <name evidence="6" type="ORF">J7302_11120</name>
</gene>
<feature type="domain" description="CBS" evidence="5">
    <location>
        <begin position="246"/>
        <end position="302"/>
    </location>
</feature>
<keyword evidence="2" id="KW-0129">CBS domain</keyword>
<feature type="transmembrane region" description="Helical" evidence="4">
    <location>
        <begin position="102"/>
        <end position="119"/>
    </location>
</feature>
<protein>
    <submittedName>
        <fullName evidence="6">HPP family protein</fullName>
    </submittedName>
</protein>
<evidence type="ECO:0000313" key="6">
    <source>
        <dbReference type="EMBL" id="MBT8766667.1"/>
    </source>
</evidence>
<keyword evidence="4" id="KW-1133">Transmembrane helix</keyword>
<feature type="region of interest" description="Disordered" evidence="3">
    <location>
        <begin position="178"/>
        <end position="197"/>
    </location>
</feature>
<keyword evidence="7" id="KW-1185">Reference proteome</keyword>
<dbReference type="Pfam" id="PF04982">
    <property type="entry name" value="TM_HPP"/>
    <property type="match status" value="1"/>
</dbReference>
<evidence type="ECO:0000256" key="4">
    <source>
        <dbReference type="SAM" id="Phobius"/>
    </source>
</evidence>
<dbReference type="Pfam" id="PF00571">
    <property type="entry name" value="CBS"/>
    <property type="match status" value="2"/>
</dbReference>
<keyword evidence="1" id="KW-0677">Repeat</keyword>
<dbReference type="SMART" id="SM00116">
    <property type="entry name" value="CBS"/>
    <property type="match status" value="2"/>
</dbReference>
<dbReference type="PROSITE" id="PS51371">
    <property type="entry name" value="CBS"/>
    <property type="match status" value="2"/>
</dbReference>
<dbReference type="InterPro" id="IPR058581">
    <property type="entry name" value="TM_HPP"/>
</dbReference>
<dbReference type="Gene3D" id="3.10.580.10">
    <property type="entry name" value="CBS-domain"/>
    <property type="match status" value="1"/>
</dbReference>
<evidence type="ECO:0000259" key="5">
    <source>
        <dbReference type="PROSITE" id="PS51371"/>
    </source>
</evidence>
<evidence type="ECO:0000256" key="3">
    <source>
        <dbReference type="SAM" id="MobiDB-lite"/>
    </source>
</evidence>
<name>A0ABS5XK35_9GAMM</name>
<dbReference type="SUPFAM" id="SSF54631">
    <property type="entry name" value="CBS-domain pair"/>
    <property type="match status" value="1"/>
</dbReference>
<feature type="transmembrane region" description="Helical" evidence="4">
    <location>
        <begin position="145"/>
        <end position="165"/>
    </location>
</feature>
<dbReference type="InterPro" id="IPR000644">
    <property type="entry name" value="CBS_dom"/>
</dbReference>
<feature type="transmembrane region" description="Helical" evidence="4">
    <location>
        <begin position="55"/>
        <end position="72"/>
    </location>
</feature>
<dbReference type="CDD" id="cd04600">
    <property type="entry name" value="CBS_pair_HPP_assoc"/>
    <property type="match status" value="1"/>
</dbReference>
<organism evidence="6 7">
    <name type="scientific">Metapseudomonas boanensis</name>
    <dbReference type="NCBI Taxonomy" id="2822138"/>
    <lineage>
        <taxon>Bacteria</taxon>
        <taxon>Pseudomonadati</taxon>
        <taxon>Pseudomonadota</taxon>
        <taxon>Gammaproteobacteria</taxon>
        <taxon>Pseudomonadales</taxon>
        <taxon>Pseudomonadaceae</taxon>
        <taxon>Metapseudomonas</taxon>
    </lineage>
</organism>
<sequence length="389" mass="41996">MPETPLRLWLKRLRPAASSASPREWLRTALGACVAVTLAIYANSLGFGGDLASRLAAPFAASSVLLFALPSSPLAQPWPVMVGNLLAACIGLLVAQWVQPPLLAASVAIVLAIVSLHALRCLHPPSCAVALAVTLGGALPIEQSLLVLGTVLLGSLVLVGVAMLYNNLSGMPYPRALAQPTENPHHTADPLPGERNGIEPVDLDQALEEFGGFVDVTRDDLQHLLQLIEKHALRRRMGDLKAERFMSRDLRTVQPETPVSEAWGVLDQHHIKALPVLDAQQKLVGILTLADLLGHAMGAAPRTWMERLRSRRDIPVSRLMTQSVRCARTDTPLEDLVSLLSDQGLHCLPVLDEGSQLVGIVTQSDLIATLYRLWLNDSENEAAPMRLAS</sequence>
<reference evidence="6 7" key="1">
    <citation type="submission" date="2021-04" db="EMBL/GenBank/DDBJ databases">
        <title>Pseudomonas boanensis sp. nov., a bacterium isolated from river water used for household purposes in Boane District, Mozambique.</title>
        <authorList>
            <person name="Nicklasson M."/>
            <person name="Martin-Rodriguez A.J."/>
            <person name="Thorell K."/>
            <person name="Neves L."/>
            <person name="Mussagy A."/>
            <person name="Rydberg H.A."/>
            <person name="Hernroth B."/>
            <person name="Svensson-Stadler L."/>
            <person name="Sjoling A."/>
        </authorList>
    </citation>
    <scope>NUCLEOTIDE SEQUENCE [LARGE SCALE GENOMIC DNA]</scope>
    <source>
        <strain evidence="6 7">DB1</strain>
    </source>
</reference>
<feature type="domain" description="CBS" evidence="5">
    <location>
        <begin position="320"/>
        <end position="378"/>
    </location>
</feature>
<evidence type="ECO:0000256" key="1">
    <source>
        <dbReference type="ARBA" id="ARBA00022737"/>
    </source>
</evidence>
<dbReference type="EMBL" id="JAGTIS010000005">
    <property type="protein sequence ID" value="MBT8766667.1"/>
    <property type="molecule type" value="Genomic_DNA"/>
</dbReference>
<accession>A0ABS5XK35</accession>
<dbReference type="InterPro" id="IPR051462">
    <property type="entry name" value="CBS_domain-containing"/>
</dbReference>
<comment type="caution">
    <text evidence="6">The sequence shown here is derived from an EMBL/GenBank/DDBJ whole genome shotgun (WGS) entry which is preliminary data.</text>
</comment>
<dbReference type="InterPro" id="IPR046342">
    <property type="entry name" value="CBS_dom_sf"/>
</dbReference>
<proteinExistence type="predicted"/>
<dbReference type="PANTHER" id="PTHR48108">
    <property type="entry name" value="CBS DOMAIN-CONTAINING PROTEIN CBSX2, CHLOROPLASTIC"/>
    <property type="match status" value="1"/>
</dbReference>
<keyword evidence="4" id="KW-0812">Transmembrane</keyword>
<feature type="transmembrane region" description="Helical" evidence="4">
    <location>
        <begin position="25"/>
        <end position="43"/>
    </location>
</feature>
<evidence type="ECO:0000313" key="7">
    <source>
        <dbReference type="Proteomes" id="UP001519667"/>
    </source>
</evidence>
<dbReference type="Proteomes" id="UP001519667">
    <property type="component" value="Unassembled WGS sequence"/>
</dbReference>